<feature type="compositionally biased region" description="Polar residues" evidence="1">
    <location>
        <begin position="435"/>
        <end position="445"/>
    </location>
</feature>
<feature type="region of interest" description="Disordered" evidence="1">
    <location>
        <begin position="433"/>
        <end position="454"/>
    </location>
</feature>
<evidence type="ECO:0000256" key="1">
    <source>
        <dbReference type="SAM" id="MobiDB-lite"/>
    </source>
</evidence>
<feature type="region of interest" description="Disordered" evidence="1">
    <location>
        <begin position="353"/>
        <end position="376"/>
    </location>
</feature>
<feature type="compositionally biased region" description="Basic and acidic residues" evidence="1">
    <location>
        <begin position="207"/>
        <end position="229"/>
    </location>
</feature>
<sequence length="527" mass="60318">MSRCFPFPPPGYEKKARSDDFDLLKKEDKEKKNKEKKDKERRQDKEKEEKDRSDGKHRDKKDKKARHREKKEKDRDKDKDKSSASDEKRLLGQAMLNNGGDRASDERKLPGQSNGGELCTKKRKERDYDKSSVSGNKKNPGQFSGYNGQKLIQTTNVSHQLEESQQPGKRAREEDRKQFFEKFTGTDAKRDEGMVRMVAKVPGNWVEGKEKNNRDDDRKDGQGNRDEARFSASPKRLSKAKIDGMPISMEKDNEKKMEGKDKTKQKESEDKRKNRERKSKEKDKVKDNEKKKEEKAKEKNEHKMKEPAKLKENNMFDLVHDHTVKSSHLLKESTNSVVGDINIKKQKDSNANGLLHADDIKPNKLPRPTSSLPVSVENGRMLGTCQIPTSVIQGRQEAVNSDKVDSKEQKINGLIEALAPPITTTTHLLSDSLTKPSHSTAQTDQIAGVSRKQPHPDSKYLLEVLTVPKMEERLDFEDQEWLFQSTNFPAKKLQDGFSGVDETQQVWSEALQIESADVYALPYVIPY</sequence>
<feature type="compositionally biased region" description="Basic and acidic residues" evidence="1">
    <location>
        <begin position="249"/>
        <end position="310"/>
    </location>
</feature>
<evidence type="ECO:0000313" key="3">
    <source>
        <dbReference type="Proteomes" id="UP000657918"/>
    </source>
</evidence>
<evidence type="ECO:0000313" key="2">
    <source>
        <dbReference type="EMBL" id="KAF9663488.1"/>
    </source>
</evidence>
<dbReference type="EMBL" id="JADGMS010000017">
    <property type="protein sequence ID" value="KAF9663488.1"/>
    <property type="molecule type" value="Genomic_DNA"/>
</dbReference>
<gene>
    <name evidence="2" type="ORF">SADUNF_Sadunf17G0055700</name>
</gene>
<protein>
    <recommendedName>
        <fullName evidence="4">Myb-like protein X</fullName>
    </recommendedName>
</protein>
<dbReference type="PANTHER" id="PTHR34660">
    <property type="entry name" value="MYB-LIKE PROTEIN X"/>
    <property type="match status" value="1"/>
</dbReference>
<evidence type="ECO:0008006" key="4">
    <source>
        <dbReference type="Google" id="ProtNLM"/>
    </source>
</evidence>
<dbReference type="OrthoDB" id="1913135at2759"/>
<feature type="compositionally biased region" description="Basic and acidic residues" evidence="1">
    <location>
        <begin position="170"/>
        <end position="180"/>
    </location>
</feature>
<reference evidence="2 3" key="1">
    <citation type="submission" date="2020-10" db="EMBL/GenBank/DDBJ databases">
        <title>Plant Genome Project.</title>
        <authorList>
            <person name="Zhang R.-G."/>
        </authorList>
    </citation>
    <scope>NUCLEOTIDE SEQUENCE [LARGE SCALE GENOMIC DNA]</scope>
    <source>
        <strain evidence="2">FAFU-HL-1</strain>
        <tissue evidence="2">Leaf</tissue>
    </source>
</reference>
<feature type="compositionally biased region" description="Basic and acidic residues" evidence="1">
    <location>
        <begin position="71"/>
        <end position="90"/>
    </location>
</feature>
<accession>A0A835MN44</accession>
<feature type="compositionally biased region" description="Polar residues" evidence="1">
    <location>
        <begin position="131"/>
        <end position="167"/>
    </location>
</feature>
<proteinExistence type="predicted"/>
<name>A0A835MN44_9ROSI</name>
<comment type="caution">
    <text evidence="2">The sequence shown here is derived from an EMBL/GenBank/DDBJ whole genome shotgun (WGS) entry which is preliminary data.</text>
</comment>
<feature type="compositionally biased region" description="Basic residues" evidence="1">
    <location>
        <begin position="58"/>
        <end position="70"/>
    </location>
</feature>
<dbReference type="AlphaFoldDB" id="A0A835MN44"/>
<keyword evidence="3" id="KW-1185">Reference proteome</keyword>
<feature type="region of interest" description="Disordered" evidence="1">
    <location>
        <begin position="1"/>
        <end position="310"/>
    </location>
</feature>
<organism evidence="2 3">
    <name type="scientific">Salix dunnii</name>
    <dbReference type="NCBI Taxonomy" id="1413687"/>
    <lineage>
        <taxon>Eukaryota</taxon>
        <taxon>Viridiplantae</taxon>
        <taxon>Streptophyta</taxon>
        <taxon>Embryophyta</taxon>
        <taxon>Tracheophyta</taxon>
        <taxon>Spermatophyta</taxon>
        <taxon>Magnoliopsida</taxon>
        <taxon>eudicotyledons</taxon>
        <taxon>Gunneridae</taxon>
        <taxon>Pentapetalae</taxon>
        <taxon>rosids</taxon>
        <taxon>fabids</taxon>
        <taxon>Malpighiales</taxon>
        <taxon>Salicaceae</taxon>
        <taxon>Saliceae</taxon>
        <taxon>Salix</taxon>
    </lineage>
</organism>
<feature type="compositionally biased region" description="Pro residues" evidence="1">
    <location>
        <begin position="1"/>
        <end position="11"/>
    </location>
</feature>
<dbReference type="PANTHER" id="PTHR34660:SF3">
    <property type="entry name" value="RRM DOMAIN-CONTAINING PROTEIN"/>
    <property type="match status" value="1"/>
</dbReference>
<feature type="compositionally biased region" description="Basic and acidic residues" evidence="1">
    <location>
        <begin position="12"/>
        <end position="57"/>
    </location>
</feature>
<dbReference type="Proteomes" id="UP000657918">
    <property type="component" value="Unassembled WGS sequence"/>
</dbReference>